<gene>
    <name evidence="1" type="ORF">EDD71_10730</name>
</gene>
<organism evidence="1 2">
    <name type="scientific">Fonticella tunisiensis</name>
    <dbReference type="NCBI Taxonomy" id="1096341"/>
    <lineage>
        <taxon>Bacteria</taxon>
        <taxon>Bacillati</taxon>
        <taxon>Bacillota</taxon>
        <taxon>Clostridia</taxon>
        <taxon>Eubacteriales</taxon>
        <taxon>Clostridiaceae</taxon>
        <taxon>Fonticella</taxon>
    </lineage>
</organism>
<protein>
    <submittedName>
        <fullName evidence="1">Uncharacterized protein</fullName>
    </submittedName>
</protein>
<proteinExistence type="predicted"/>
<reference evidence="1 2" key="1">
    <citation type="submission" date="2019-03" db="EMBL/GenBank/DDBJ databases">
        <title>Genomic Encyclopedia of Type Strains, Phase IV (KMG-IV): sequencing the most valuable type-strain genomes for metagenomic binning, comparative biology and taxonomic classification.</title>
        <authorList>
            <person name="Goeker M."/>
        </authorList>
    </citation>
    <scope>NUCLEOTIDE SEQUENCE [LARGE SCALE GENOMIC DNA]</scope>
    <source>
        <strain evidence="1 2">DSM 24455</strain>
    </source>
</reference>
<dbReference type="RefSeq" id="WP_133627786.1">
    <property type="nucleotide sequence ID" value="NZ_SOAZ01000007.1"/>
</dbReference>
<dbReference type="Pfam" id="PF18143">
    <property type="entry name" value="HAD_SAK_2"/>
    <property type="match status" value="1"/>
</dbReference>
<sequence length="164" mass="19205">MKIIFLDINGVLNTERYMEEQIKRNNGEFEYGMQFNFDPAAMENLKEIIDKTDAYIVISSTWRYGCGEEGDEYWSNLMKNLGKYNLDNRVIGVTPFDHGGSVWLTREEEIMMWLKENSDKNVEKFVIIDDSRCIDGALGKYVVRCHQYYGITKCIREKVIDILT</sequence>
<dbReference type="AlphaFoldDB" id="A0A4R7KQG8"/>
<keyword evidence="2" id="KW-1185">Reference proteome</keyword>
<evidence type="ECO:0000313" key="2">
    <source>
        <dbReference type="Proteomes" id="UP000295325"/>
    </source>
</evidence>
<evidence type="ECO:0000313" key="1">
    <source>
        <dbReference type="EMBL" id="TDT61305.1"/>
    </source>
</evidence>
<accession>A0A4R7KQG8</accession>
<name>A0A4R7KQG8_9CLOT</name>
<dbReference type="Proteomes" id="UP000295325">
    <property type="component" value="Unassembled WGS sequence"/>
</dbReference>
<dbReference type="OrthoDB" id="5519656at2"/>
<dbReference type="EMBL" id="SOAZ01000007">
    <property type="protein sequence ID" value="TDT61305.1"/>
    <property type="molecule type" value="Genomic_DNA"/>
</dbReference>
<comment type="caution">
    <text evidence="1">The sequence shown here is derived from an EMBL/GenBank/DDBJ whole genome shotgun (WGS) entry which is preliminary data.</text>
</comment>